<dbReference type="Proteomes" id="UP001642409">
    <property type="component" value="Unassembled WGS sequence"/>
</dbReference>
<protein>
    <submittedName>
        <fullName evidence="3">Hypothetical_protein</fullName>
    </submittedName>
</protein>
<keyword evidence="1" id="KW-0175">Coiled coil</keyword>
<dbReference type="EMBL" id="CATOUU010000699">
    <property type="protein sequence ID" value="CAI9942242.1"/>
    <property type="molecule type" value="Genomic_DNA"/>
</dbReference>
<feature type="coiled-coil region" evidence="1">
    <location>
        <begin position="162"/>
        <end position="327"/>
    </location>
</feature>
<evidence type="ECO:0000313" key="2">
    <source>
        <dbReference type="EMBL" id="CAI9942242.1"/>
    </source>
</evidence>
<dbReference type="EMBL" id="CAXDID020000073">
    <property type="protein sequence ID" value="CAL6015350.1"/>
    <property type="molecule type" value="Genomic_DNA"/>
</dbReference>
<accession>A0AA86PW96</accession>
<proteinExistence type="predicted"/>
<reference evidence="3 4" key="2">
    <citation type="submission" date="2024-07" db="EMBL/GenBank/DDBJ databases">
        <authorList>
            <person name="Akdeniz Z."/>
        </authorList>
    </citation>
    <scope>NUCLEOTIDE SEQUENCE [LARGE SCALE GENOMIC DNA]</scope>
</reference>
<evidence type="ECO:0000313" key="4">
    <source>
        <dbReference type="Proteomes" id="UP001642409"/>
    </source>
</evidence>
<keyword evidence="4" id="KW-1185">Reference proteome</keyword>
<comment type="caution">
    <text evidence="2">The sequence shown here is derived from an EMBL/GenBank/DDBJ whole genome shotgun (WGS) entry which is preliminary data.</text>
</comment>
<evidence type="ECO:0000313" key="3">
    <source>
        <dbReference type="EMBL" id="CAL6015350.1"/>
    </source>
</evidence>
<organism evidence="2">
    <name type="scientific">Hexamita inflata</name>
    <dbReference type="NCBI Taxonomy" id="28002"/>
    <lineage>
        <taxon>Eukaryota</taxon>
        <taxon>Metamonada</taxon>
        <taxon>Diplomonadida</taxon>
        <taxon>Hexamitidae</taxon>
        <taxon>Hexamitinae</taxon>
        <taxon>Hexamita</taxon>
    </lineage>
</organism>
<dbReference type="AlphaFoldDB" id="A0AA86PW96"/>
<gene>
    <name evidence="3" type="ORF">HINF_LOCUS24738</name>
    <name evidence="2" type="ORF">HINF_LOCUS29887</name>
</gene>
<evidence type="ECO:0000256" key="1">
    <source>
        <dbReference type="SAM" id="Coils"/>
    </source>
</evidence>
<name>A0AA86PW96_9EUKA</name>
<reference evidence="2" key="1">
    <citation type="submission" date="2023-06" db="EMBL/GenBank/DDBJ databases">
        <authorList>
            <person name="Kurt Z."/>
        </authorList>
    </citation>
    <scope>NUCLEOTIDE SEQUENCE</scope>
</reference>
<sequence length="465" mass="53556">MSLTYDQYVIGMLQNAVMFKTPNNQYVKTVKNILQESVSIEKNQVVIDKSSIVQTLVRIVDILYKQQQIREEDQNKLIDDANIQLENSINQYIALHGEMTGLFSRVGFEPNTEHDIVKNLQGFEEFIFKQQEDLADMELELYNLKQDSELRQKQMNQNIETIQQLEFEKQMLSEQIQYSNEQLQNIGAEVESISNKLEEVTQEREAKAATVVELEAALLQLKGSLEQSSQEHQAQLREVTEKTTVEKEVLQQQLSTSEEELKAIKSQLEASKAELEESRQKLEGEVQGLKDQISVLNQLVAEKDVDIANLSDQLRQLIAQNQQLISGQQNKQEQEVISQYLSYASVDTDVDETIILEKSPKPKLKLNLAQSKLQSQVNQNELKIDIGSFKIDTSELSKFQQMQTKMGEMLNKLETTKETRNNFTIVAKIENCRYQSQTATSRTTQMIQNEYIFILRCYQINNLLP</sequence>